<name>A0A6P8DHY8_PUNGR</name>
<feature type="region of interest" description="Disordered" evidence="15">
    <location>
        <begin position="511"/>
        <end position="569"/>
    </location>
</feature>
<proteinExistence type="predicted"/>
<evidence type="ECO:0000256" key="3">
    <source>
        <dbReference type="ARBA" id="ARBA00021117"/>
    </source>
</evidence>
<keyword evidence="17" id="KW-1185">Reference proteome</keyword>
<feature type="region of interest" description="Disordered" evidence="15">
    <location>
        <begin position="583"/>
        <end position="602"/>
    </location>
</feature>
<feature type="region of interest" description="Disordered" evidence="15">
    <location>
        <begin position="436"/>
        <end position="469"/>
    </location>
</feature>
<dbReference type="GO" id="GO:0045087">
    <property type="term" value="P:innate immune response"/>
    <property type="evidence" value="ECO:0007669"/>
    <property type="project" value="UniProtKB-KW"/>
</dbReference>
<keyword evidence="6" id="KW-0507">mRNA processing</keyword>
<dbReference type="GeneID" id="116205587"/>
<dbReference type="GO" id="GO:0043021">
    <property type="term" value="F:ribonucleoprotein complex binding"/>
    <property type="evidence" value="ECO:0007669"/>
    <property type="project" value="TreeGrafter"/>
</dbReference>
<dbReference type="CDD" id="cd00201">
    <property type="entry name" value="WW"/>
    <property type="match status" value="2"/>
</dbReference>
<evidence type="ECO:0000256" key="13">
    <source>
        <dbReference type="ARBA" id="ARBA00042167"/>
    </source>
</evidence>
<evidence type="ECO:0000256" key="7">
    <source>
        <dbReference type="ARBA" id="ARBA00022737"/>
    </source>
</evidence>
<comment type="subcellular location">
    <subcellularLocation>
        <location evidence="2">Cytoplasmic granule</location>
    </subcellularLocation>
    <subcellularLocation>
        <location evidence="1">Nucleus speckle</location>
    </subcellularLocation>
</comment>
<feature type="region of interest" description="Disordered" evidence="15">
    <location>
        <begin position="608"/>
        <end position="641"/>
    </location>
</feature>
<keyword evidence="10" id="KW-0804">Transcription</keyword>
<keyword evidence="11" id="KW-0508">mRNA splicing</keyword>
<evidence type="ECO:0000256" key="8">
    <source>
        <dbReference type="ARBA" id="ARBA00022859"/>
    </source>
</evidence>
<protein>
    <recommendedName>
        <fullName evidence="3">Polyglutamine-binding protein 1</fullName>
    </recommendedName>
    <alternativeName>
        <fullName evidence="13">Polyglutamine tract-binding protein 1</fullName>
    </alternativeName>
</protein>
<evidence type="ECO:0000313" key="18">
    <source>
        <dbReference type="RefSeq" id="XP_031394079.1"/>
    </source>
</evidence>
<dbReference type="Pfam" id="PF00397">
    <property type="entry name" value="WW"/>
    <property type="match status" value="2"/>
</dbReference>
<dbReference type="Gene3D" id="3.40.30.10">
    <property type="entry name" value="Glutaredoxin"/>
    <property type="match status" value="1"/>
</dbReference>
<dbReference type="SUPFAM" id="SSF51045">
    <property type="entry name" value="WW domain"/>
    <property type="match status" value="2"/>
</dbReference>
<evidence type="ECO:0000256" key="12">
    <source>
        <dbReference type="ARBA" id="ARBA00023242"/>
    </source>
</evidence>
<feature type="region of interest" description="Disordered" evidence="15">
    <location>
        <begin position="296"/>
        <end position="316"/>
    </location>
</feature>
<accession>A0A6P8DHY8</accession>
<keyword evidence="8" id="KW-0391">Immunity</keyword>
<dbReference type="SMART" id="SM00456">
    <property type="entry name" value="WW"/>
    <property type="match status" value="2"/>
</dbReference>
<feature type="compositionally biased region" description="Polar residues" evidence="15">
    <location>
        <begin position="39"/>
        <end position="60"/>
    </location>
</feature>
<dbReference type="AlphaFoldDB" id="A0A6P8DHY8"/>
<reference evidence="17" key="1">
    <citation type="journal article" date="2020" name="Plant Biotechnol. J.">
        <title>The pomegranate (Punica granatum L.) draft genome dissects genetic divergence between soft- and hard-seeded cultivars.</title>
        <authorList>
            <person name="Luo X."/>
            <person name="Li H."/>
            <person name="Wu Z."/>
            <person name="Yao W."/>
            <person name="Zhao P."/>
            <person name="Cao D."/>
            <person name="Yu H."/>
            <person name="Li K."/>
            <person name="Poudel K."/>
            <person name="Zhao D."/>
            <person name="Zhang F."/>
            <person name="Xia X."/>
            <person name="Chen L."/>
            <person name="Wang Q."/>
            <person name="Jing D."/>
            <person name="Cao S."/>
        </authorList>
    </citation>
    <scope>NUCLEOTIDE SEQUENCE [LARGE SCALE GENOMIC DNA]</scope>
    <source>
        <strain evidence="17">cv. Tunisia</strain>
    </source>
</reference>
<dbReference type="GO" id="GO:0000380">
    <property type="term" value="P:alternative mRNA splicing, via spliceosome"/>
    <property type="evidence" value="ECO:0007669"/>
    <property type="project" value="TreeGrafter"/>
</dbReference>
<evidence type="ECO:0000256" key="2">
    <source>
        <dbReference type="ARBA" id="ARBA00004463"/>
    </source>
</evidence>
<evidence type="ECO:0000256" key="9">
    <source>
        <dbReference type="ARBA" id="ARBA00023015"/>
    </source>
</evidence>
<dbReference type="PANTHER" id="PTHR21737:SF3">
    <property type="entry name" value="POLYGLUTAMINE-BINDING PROTEIN 1"/>
    <property type="match status" value="1"/>
</dbReference>
<evidence type="ECO:0000256" key="4">
    <source>
        <dbReference type="ARBA" id="ARBA00022553"/>
    </source>
</evidence>
<feature type="domain" description="WW" evidence="16">
    <location>
        <begin position="358"/>
        <end position="392"/>
    </location>
</feature>
<keyword evidence="12" id="KW-0539">Nucleus</keyword>
<gene>
    <name evidence="18" type="primary">LOC116205587</name>
</gene>
<feature type="compositionally biased region" description="Polar residues" evidence="15">
    <location>
        <begin position="72"/>
        <end position="81"/>
    </location>
</feature>
<evidence type="ECO:0000256" key="5">
    <source>
        <dbReference type="ARBA" id="ARBA00022588"/>
    </source>
</evidence>
<evidence type="ECO:0000256" key="10">
    <source>
        <dbReference type="ARBA" id="ARBA00023163"/>
    </source>
</evidence>
<evidence type="ECO:0000256" key="1">
    <source>
        <dbReference type="ARBA" id="ARBA00004324"/>
    </source>
</evidence>
<dbReference type="OrthoDB" id="42462at2759"/>
<comment type="subunit">
    <text evidence="14">Interacts with POU3F2/Brn-2, ATXN1, TXNL4A, HTT and AR. Interaction with ATXN1 correlates positively with the length of the polyglutamine tract. Interacts with RNA polymerase II large subunit in a phosphorylation-dependent manner. Forms a ternary complex with ATXN1 mutant and phosphorylated RNA polymerase II. Interacts (via C-terminus) with TXNL4A and CD2BP2. Interacts (via WW domain) with ATN1 and SF3B1, and may interact with additional splice factors. Interacts (via WW domain) with WBP11; Leading to reduce interaction between PQBP1 and TXNL4A. Interacts with CAPRIN1. Interacts with DDX1. Interacts with SFPQ. Interacts with KHSRP.</text>
</comment>
<dbReference type="PROSITE" id="PS50020">
    <property type="entry name" value="WW_DOMAIN_2"/>
    <property type="match status" value="2"/>
</dbReference>
<feature type="compositionally biased region" description="Polar residues" evidence="15">
    <location>
        <begin position="436"/>
        <end position="468"/>
    </location>
</feature>
<sequence>MSNFNDQPLPPGVQSYTRQPHFPSPPIPSSSYPPHHVGNTPNPQFHWSSTQSFYQHTAAPQYNFGLHAPSPMGQNSNNSLNGGMPQYGTTDPAEDASQFGSDHSANLQGNMSTGEISSADQPRELGSSHQLIANKGHSADPLPPSSDNQQPQEQNMEYGDIDANTGGSYQSSSSDLNTLQKEFNSASAVGVLPCSDSKPVAIASDIEHAAQDAVLREQELATQTVIRNQRDARVASGASTDGSDIFSERHNPSAIKEHLLRMATEHRAEIASKRGVPAVPDKGNIEIGNGYGVPGGGAYYTSQRPEDSEQKPAATGLPEYLKQKLRARGILKENASEGQPVRVEHNAAIQSAHQPEAGSLPPGWVEARDPATGSAYYHNESTGKSQWERPQEKVPNSQPPASAPLPENWIEALDETTGHKYYYNKVTQVSQWEYPGSSQKVASRNENSGSLDSRNEANSNSGEQSPQLNRCMGCGGWGLGLVQTWDYCNHCTRVLNLPERQYLSANLNNQQLGNTTQSKEGLEKKTPNQRSSSKPPMGRGNRRDSRKRVYSEDDELDPMDPSSYSDAPRGGWVVGLKGVQPRAADTTATGPLFQQRPYPSPGAVLRKNAEIASQSKKPNLGSRYAPITKKGDGSDGLGDAD</sequence>
<dbReference type="Proteomes" id="UP000515151">
    <property type="component" value="Chromosome 4"/>
</dbReference>
<feature type="region of interest" description="Disordered" evidence="15">
    <location>
        <begin position="353"/>
        <end position="405"/>
    </location>
</feature>
<feature type="region of interest" description="Disordered" evidence="15">
    <location>
        <begin position="1"/>
        <end position="122"/>
    </location>
</feature>
<evidence type="ECO:0000259" key="16">
    <source>
        <dbReference type="PROSITE" id="PS50020"/>
    </source>
</evidence>
<feature type="compositionally biased region" description="Polar residues" evidence="15">
    <location>
        <begin position="98"/>
        <end position="120"/>
    </location>
</feature>
<dbReference type="RefSeq" id="XP_031394079.1">
    <property type="nucleotide sequence ID" value="XM_031538219.1"/>
</dbReference>
<evidence type="ECO:0000256" key="14">
    <source>
        <dbReference type="ARBA" id="ARBA00046362"/>
    </source>
</evidence>
<keyword evidence="9" id="KW-0805">Transcription regulation</keyword>
<dbReference type="InterPro" id="IPR036020">
    <property type="entry name" value="WW_dom_sf"/>
</dbReference>
<evidence type="ECO:0000256" key="15">
    <source>
        <dbReference type="SAM" id="MobiDB-lite"/>
    </source>
</evidence>
<keyword evidence="5" id="KW-0399">Innate immunity</keyword>
<evidence type="ECO:0000256" key="6">
    <source>
        <dbReference type="ARBA" id="ARBA00022664"/>
    </source>
</evidence>
<dbReference type="PROSITE" id="PS01159">
    <property type="entry name" value="WW_DOMAIN_1"/>
    <property type="match status" value="2"/>
</dbReference>
<reference evidence="18" key="2">
    <citation type="submission" date="2025-08" db="UniProtKB">
        <authorList>
            <consortium name="RefSeq"/>
        </authorList>
    </citation>
    <scope>IDENTIFICATION</scope>
    <source>
        <tissue evidence="18">Leaf</tissue>
    </source>
</reference>
<feature type="domain" description="WW" evidence="16">
    <location>
        <begin position="403"/>
        <end position="437"/>
    </location>
</feature>
<dbReference type="GO" id="GO:0016607">
    <property type="term" value="C:nuclear speck"/>
    <property type="evidence" value="ECO:0007669"/>
    <property type="project" value="UniProtKB-SubCell"/>
</dbReference>
<organism evidence="17 18">
    <name type="scientific">Punica granatum</name>
    <name type="common">Pomegranate</name>
    <dbReference type="NCBI Taxonomy" id="22663"/>
    <lineage>
        <taxon>Eukaryota</taxon>
        <taxon>Viridiplantae</taxon>
        <taxon>Streptophyta</taxon>
        <taxon>Embryophyta</taxon>
        <taxon>Tracheophyta</taxon>
        <taxon>Spermatophyta</taxon>
        <taxon>Magnoliopsida</taxon>
        <taxon>eudicotyledons</taxon>
        <taxon>Gunneridae</taxon>
        <taxon>Pentapetalae</taxon>
        <taxon>rosids</taxon>
        <taxon>malvids</taxon>
        <taxon>Myrtales</taxon>
        <taxon>Lythraceae</taxon>
        <taxon>Punica</taxon>
    </lineage>
</organism>
<keyword evidence="7" id="KW-0677">Repeat</keyword>
<feature type="region of interest" description="Disordered" evidence="15">
    <location>
        <begin position="134"/>
        <end position="153"/>
    </location>
</feature>
<dbReference type="InterPro" id="IPR001202">
    <property type="entry name" value="WW_dom"/>
</dbReference>
<feature type="compositionally biased region" description="Basic and acidic residues" evidence="15">
    <location>
        <begin position="541"/>
        <end position="551"/>
    </location>
</feature>
<evidence type="ECO:0000256" key="11">
    <source>
        <dbReference type="ARBA" id="ARBA00023187"/>
    </source>
</evidence>
<dbReference type="Gene3D" id="2.20.70.10">
    <property type="match status" value="2"/>
</dbReference>
<keyword evidence="4" id="KW-0597">Phosphoprotein</keyword>
<dbReference type="PANTHER" id="PTHR21737">
    <property type="entry name" value="POLYGLUTAMINE BINDING PROTEIN 1/MARVEL MEMBRANE-ASSOCIATING DOMAIN CONTAINING 3"/>
    <property type="match status" value="1"/>
</dbReference>
<evidence type="ECO:0000313" key="17">
    <source>
        <dbReference type="Proteomes" id="UP000515151"/>
    </source>
</evidence>
<dbReference type="GO" id="GO:0005737">
    <property type="term" value="C:cytoplasm"/>
    <property type="evidence" value="ECO:0007669"/>
    <property type="project" value="TreeGrafter"/>
</dbReference>